<gene>
    <name evidence="3" type="ORF">SSYRP_v1c02610</name>
</gene>
<evidence type="ECO:0000313" key="3">
    <source>
        <dbReference type="EMBL" id="AGM25857.1"/>
    </source>
</evidence>
<dbReference type="PANTHER" id="PTHR45782">
    <property type="entry name" value="MITOCHONDRIAL RIBOSOME-ASSOCIATED GTPASE 1"/>
    <property type="match status" value="1"/>
</dbReference>
<dbReference type="Proteomes" id="UP000013963">
    <property type="component" value="Chromosome"/>
</dbReference>
<reference evidence="3 4" key="1">
    <citation type="journal article" date="2013" name="Genome Biol. Evol.">
        <title>Complete genomes of two dipteran-associated spiroplasmas provided insights into the origin, dynamics, and impacts of viral invasion in spiroplasma.</title>
        <authorList>
            <person name="Ku C."/>
            <person name="Lo W.S."/>
            <person name="Chen L.L."/>
            <person name="Kuo C.H."/>
        </authorList>
    </citation>
    <scope>NUCLEOTIDE SEQUENCE [LARGE SCALE GENOMIC DNA]</scope>
    <source>
        <strain evidence="3">EA-1</strain>
    </source>
</reference>
<dbReference type="Gene3D" id="3.40.50.300">
    <property type="entry name" value="P-loop containing nucleotide triphosphate hydrolases"/>
    <property type="match status" value="1"/>
</dbReference>
<dbReference type="AlphaFoldDB" id="R4U388"/>
<accession>R4U388</accession>
<dbReference type="EMBL" id="CP005078">
    <property type="protein sequence ID" value="AGM25857.1"/>
    <property type="molecule type" value="Genomic_DNA"/>
</dbReference>
<dbReference type="OrthoDB" id="388501at2"/>
<dbReference type="HOGENOM" id="CLU_011106_1_0_14"/>
<dbReference type="GO" id="GO:0006412">
    <property type="term" value="P:translation"/>
    <property type="evidence" value="ECO:0007669"/>
    <property type="project" value="TreeGrafter"/>
</dbReference>
<dbReference type="PATRIC" id="fig|1276229.3.peg.260"/>
<name>R4U388_9MOLU</name>
<keyword evidence="2" id="KW-0342">GTP-binding</keyword>
<proteinExistence type="predicted"/>
<organism evidence="3 4">
    <name type="scientific">Spiroplasma syrphidicola EA-1</name>
    <dbReference type="NCBI Taxonomy" id="1276229"/>
    <lineage>
        <taxon>Bacteria</taxon>
        <taxon>Bacillati</taxon>
        <taxon>Mycoplasmatota</taxon>
        <taxon>Mollicutes</taxon>
        <taxon>Entomoplasmatales</taxon>
        <taxon>Spiroplasmataceae</taxon>
        <taxon>Spiroplasma</taxon>
    </lineage>
</organism>
<dbReference type="RefSeq" id="WP_016340506.1">
    <property type="nucleotide sequence ID" value="NC_021284.1"/>
</dbReference>
<keyword evidence="4" id="KW-1185">Reference proteome</keyword>
<dbReference type="eggNOG" id="COG1161">
    <property type="taxonomic scope" value="Bacteria"/>
</dbReference>
<dbReference type="SUPFAM" id="SSF52540">
    <property type="entry name" value="P-loop containing nucleoside triphosphate hydrolases"/>
    <property type="match status" value="1"/>
</dbReference>
<dbReference type="PANTHER" id="PTHR45782:SF4">
    <property type="entry name" value="MITOCHONDRIAL RIBOSOME-ASSOCIATED GTPASE 1"/>
    <property type="match status" value="1"/>
</dbReference>
<evidence type="ECO:0000256" key="2">
    <source>
        <dbReference type="ARBA" id="ARBA00023134"/>
    </source>
</evidence>
<dbReference type="GO" id="GO:0005525">
    <property type="term" value="F:GTP binding"/>
    <property type="evidence" value="ECO:0007669"/>
    <property type="project" value="UniProtKB-KW"/>
</dbReference>
<dbReference type="KEGG" id="ssyr:SSYRP_v1c02610"/>
<sequence length="286" mass="32708">MHAEQGELVSSKFIKTSKKILDLAKEMDVVVEIVDARIPISGANLLDYHALGNKKRLIFLTNPHRADAKQTEAWVEFYNNNGIKCQILDTDKLLLEDNQEFLNSDWAEELIKLKNKKILIIGLPNSLRTLVLANLFNLPELADGIPSNLYWKSKATRFPDVEIMVTPDITPLNPFDQEVYWHTQMLGIFTVEGNEESVAVKLFEFLVKKYKKKLEEGYGLTPKEAIKVNDIVKCLIKIMAITKGIQINEISDLTEACTNFFEDFISAKRINKVTLEWVSDYEKKSL</sequence>
<protein>
    <submittedName>
        <fullName evidence="3">Putative ribosome biogenesis GTPase</fullName>
    </submittedName>
</protein>
<dbReference type="STRING" id="1276229.SSYRP_v1c02610"/>
<evidence type="ECO:0000256" key="1">
    <source>
        <dbReference type="ARBA" id="ARBA00022741"/>
    </source>
</evidence>
<evidence type="ECO:0000313" key="4">
    <source>
        <dbReference type="Proteomes" id="UP000013963"/>
    </source>
</evidence>
<keyword evidence="1" id="KW-0547">Nucleotide-binding</keyword>
<dbReference type="InterPro" id="IPR027417">
    <property type="entry name" value="P-loop_NTPase"/>
</dbReference>
<dbReference type="GO" id="GO:0003924">
    <property type="term" value="F:GTPase activity"/>
    <property type="evidence" value="ECO:0007669"/>
    <property type="project" value="TreeGrafter"/>
</dbReference>